<accession>K0BCP0</accession>
<dbReference type="eggNOG" id="arCOG08643">
    <property type="taxonomic scope" value="Archaea"/>
</dbReference>
<dbReference type="KEGG" id="nir:NSED_01645"/>
<dbReference type="InterPro" id="IPR027560">
    <property type="entry name" value="PEFG-CTERM"/>
</dbReference>
<dbReference type="GeneID" id="13697348"/>
<dbReference type="RefSeq" id="WP_014964513.1">
    <property type="nucleotide sequence ID" value="NC_018656.1"/>
</dbReference>
<proteinExistence type="predicted"/>
<keyword evidence="1" id="KW-0812">Transmembrane</keyword>
<dbReference type="EMBL" id="CP003843">
    <property type="protein sequence ID" value="AFS82141.1"/>
    <property type="molecule type" value="Genomic_DNA"/>
</dbReference>
<dbReference type="STRING" id="1229909.NSED_01645"/>
<dbReference type="NCBIfam" id="TIGR04296">
    <property type="entry name" value="PEFG-CTERM"/>
    <property type="match status" value="1"/>
</dbReference>
<keyword evidence="3" id="KW-1185">Reference proteome</keyword>
<keyword evidence="1" id="KW-0472">Membrane</keyword>
<sequence>MDLKIFYGLIALLVISTGTVFAQESLISIQTDDNNYDEGDAIVVSGNVKTVIGETPVILQLFNEGNLVDVAQLTVAQDGSFTKTFLAEGALWKKSGDYTIIASYQEYQTETEFSFTPKSKVVETTEPYEVDAGSHGTFDVKYTIKGGTVKKMVVDSDIFGVIVQINATDEGVITLDLPREFIGAEKQDGKDDTFIILIDGIEVAYQESVVHSESRVITIEFEEGDSDIEIIGTYVVPEFGAIVMLVLIVGTMMTVLVTRNKFQISI</sequence>
<dbReference type="HOGENOM" id="CLU_088139_0_0_2"/>
<dbReference type="eggNOG" id="arCOG08033">
    <property type="taxonomic scope" value="Archaea"/>
</dbReference>
<gene>
    <name evidence="2" type="ORF">NSED_01645</name>
</gene>
<keyword evidence="1" id="KW-1133">Transmembrane helix</keyword>
<dbReference type="OrthoDB" id="11241at2157"/>
<dbReference type="Proteomes" id="UP000006100">
    <property type="component" value="Chromosome"/>
</dbReference>
<reference evidence="2 3" key="1">
    <citation type="journal article" date="2012" name="J. Bacteriol.">
        <title>Draft Genome Sequence of an Ammonia-Oxidizing Archaeon, "Candidatus Nitrosopumilus sediminis" AR2, from Svalbard in the Arctic Circle.</title>
        <authorList>
            <person name="Park S.J."/>
            <person name="Kim J.G."/>
            <person name="Jung M.Y."/>
            <person name="Kim S.J."/>
            <person name="Cha I.T."/>
            <person name="Ghai R."/>
            <person name="Martin-Cuadrado A.B."/>
            <person name="Rodriguez-Valera F."/>
            <person name="Rhee S.K."/>
        </authorList>
    </citation>
    <scope>NUCLEOTIDE SEQUENCE [LARGE SCALE GENOMIC DNA]</scope>
    <source>
        <strain evidence="2 3">AR2</strain>
    </source>
</reference>
<feature type="transmembrane region" description="Helical" evidence="1">
    <location>
        <begin position="239"/>
        <end position="258"/>
    </location>
</feature>
<evidence type="ECO:0000313" key="2">
    <source>
        <dbReference type="EMBL" id="AFS82141.1"/>
    </source>
</evidence>
<name>K0BCP0_9ARCH</name>
<protein>
    <recommendedName>
        <fullName evidence="4">PEFG-CTERM sorting domain-containing protein</fullName>
    </recommendedName>
</protein>
<dbReference type="PATRIC" id="fig|1229909.8.peg.344"/>
<organism evidence="2 3">
    <name type="scientific">Candidatus Nitrosopumilus sediminis</name>
    <dbReference type="NCBI Taxonomy" id="1229909"/>
    <lineage>
        <taxon>Archaea</taxon>
        <taxon>Nitrososphaerota</taxon>
        <taxon>Nitrososphaeria</taxon>
        <taxon>Nitrosopumilales</taxon>
        <taxon>Nitrosopumilaceae</taxon>
        <taxon>Nitrosopumilus</taxon>
    </lineage>
</organism>
<dbReference type="AlphaFoldDB" id="K0BCP0"/>
<evidence type="ECO:0008006" key="4">
    <source>
        <dbReference type="Google" id="ProtNLM"/>
    </source>
</evidence>
<evidence type="ECO:0000313" key="3">
    <source>
        <dbReference type="Proteomes" id="UP000006100"/>
    </source>
</evidence>
<evidence type="ECO:0000256" key="1">
    <source>
        <dbReference type="SAM" id="Phobius"/>
    </source>
</evidence>